<proteinExistence type="predicted"/>
<dbReference type="InterPro" id="IPR011006">
    <property type="entry name" value="CheY-like_superfamily"/>
</dbReference>
<name>A0A3B0WP24_9ZZZZ</name>
<dbReference type="EC" id="2.7.3.-" evidence="3"/>
<dbReference type="Pfam" id="PF00072">
    <property type="entry name" value="Response_reg"/>
    <property type="match status" value="1"/>
</dbReference>
<keyword evidence="3" id="KW-0808">Transferase</keyword>
<dbReference type="Pfam" id="PF01584">
    <property type="entry name" value="CheW"/>
    <property type="match status" value="1"/>
</dbReference>
<gene>
    <name evidence="3" type="ORF">MNBD_GAMMA05-1531</name>
</gene>
<dbReference type="PROSITE" id="PS50851">
    <property type="entry name" value="CHEW"/>
    <property type="match status" value="1"/>
</dbReference>
<dbReference type="Gene3D" id="3.40.50.2300">
    <property type="match status" value="1"/>
</dbReference>
<dbReference type="EMBL" id="UOFE01000038">
    <property type="protein sequence ID" value="VAW54163.1"/>
    <property type="molecule type" value="Genomic_DNA"/>
</dbReference>
<evidence type="ECO:0000313" key="3">
    <source>
        <dbReference type="EMBL" id="VAW54163.1"/>
    </source>
</evidence>
<dbReference type="SUPFAM" id="SSF50341">
    <property type="entry name" value="CheW-like"/>
    <property type="match status" value="1"/>
</dbReference>
<dbReference type="SMART" id="SM00448">
    <property type="entry name" value="REC"/>
    <property type="match status" value="1"/>
</dbReference>
<sequence>MSNILEGINRRTQLVGKNRLELLMFRLEDGELYGINVFKVREVINCPNLTTVHSANRVVRGVANVRNRTISVIDLGLAIKGPAANSDNDSYVIITEFNRSIQGFMVKTVERIVNLKWEDIRLPPEGADTNSYINAVTNVDDELVQLIDVEHVLTGVVGAPAPVSSSITENLNFDDKQLRHVLVVDDSKIARSQIKKTLKQIGLECTTLNDGKSALEQLKKWAQSDVPVTDQIAMVISDIEMPEMDGYTLTSEIRRDPRLKDLYVLLHSSLSGVFNENMVKKVGANRFIPKFNTDELVQEILPIIKNRKKPPSKAA</sequence>
<dbReference type="PANTHER" id="PTHR47233:SF3">
    <property type="entry name" value="CHEMOTAXIS PROTEIN CHEV"/>
    <property type="match status" value="1"/>
</dbReference>
<dbReference type="InterPro" id="IPR024181">
    <property type="entry name" value="Chemotax_regulator_CheV"/>
</dbReference>
<feature type="domain" description="Response regulatory" evidence="1">
    <location>
        <begin position="180"/>
        <end position="305"/>
    </location>
</feature>
<dbReference type="GO" id="GO:0006935">
    <property type="term" value="P:chemotaxis"/>
    <property type="evidence" value="ECO:0007669"/>
    <property type="project" value="InterPro"/>
</dbReference>
<dbReference type="SMART" id="SM00260">
    <property type="entry name" value="CheW"/>
    <property type="match status" value="1"/>
</dbReference>
<dbReference type="SUPFAM" id="SSF52172">
    <property type="entry name" value="CheY-like"/>
    <property type="match status" value="1"/>
</dbReference>
<dbReference type="PROSITE" id="PS50110">
    <property type="entry name" value="RESPONSE_REGULATORY"/>
    <property type="match status" value="1"/>
</dbReference>
<dbReference type="PIRSF" id="PIRSF002867">
    <property type="entry name" value="CheV"/>
    <property type="match status" value="1"/>
</dbReference>
<evidence type="ECO:0000259" key="2">
    <source>
        <dbReference type="PROSITE" id="PS50851"/>
    </source>
</evidence>
<dbReference type="Gene3D" id="2.30.30.40">
    <property type="entry name" value="SH3 Domains"/>
    <property type="match status" value="1"/>
</dbReference>
<dbReference type="Gene3D" id="2.40.50.180">
    <property type="entry name" value="CheA-289, Domain 4"/>
    <property type="match status" value="1"/>
</dbReference>
<dbReference type="CDD" id="cd19924">
    <property type="entry name" value="REC_CheV-like"/>
    <property type="match status" value="1"/>
</dbReference>
<dbReference type="InterPro" id="IPR002545">
    <property type="entry name" value="CheW-lke_dom"/>
</dbReference>
<dbReference type="PANTHER" id="PTHR47233">
    <property type="entry name" value="CHEMOTAXIS PROTEIN CHEV"/>
    <property type="match status" value="1"/>
</dbReference>
<dbReference type="GO" id="GO:0000160">
    <property type="term" value="P:phosphorelay signal transduction system"/>
    <property type="evidence" value="ECO:0007669"/>
    <property type="project" value="InterPro"/>
</dbReference>
<protein>
    <submittedName>
        <fullName evidence="3">Chemotaxis protein CheV</fullName>
        <ecNumber evidence="3">2.7.3.-</ecNumber>
    </submittedName>
</protein>
<dbReference type="InterPro" id="IPR001789">
    <property type="entry name" value="Sig_transdc_resp-reg_receiver"/>
</dbReference>
<reference evidence="3" key="1">
    <citation type="submission" date="2018-06" db="EMBL/GenBank/DDBJ databases">
        <authorList>
            <person name="Zhirakovskaya E."/>
        </authorList>
    </citation>
    <scope>NUCLEOTIDE SEQUENCE</scope>
</reference>
<organism evidence="3">
    <name type="scientific">hydrothermal vent metagenome</name>
    <dbReference type="NCBI Taxonomy" id="652676"/>
    <lineage>
        <taxon>unclassified sequences</taxon>
        <taxon>metagenomes</taxon>
        <taxon>ecological metagenomes</taxon>
    </lineage>
</organism>
<dbReference type="InterPro" id="IPR036061">
    <property type="entry name" value="CheW-like_dom_sf"/>
</dbReference>
<feature type="domain" description="CheW-like" evidence="2">
    <location>
        <begin position="19"/>
        <end position="158"/>
    </location>
</feature>
<accession>A0A3B0WP24</accession>
<dbReference type="AlphaFoldDB" id="A0A3B0WP24"/>
<dbReference type="GO" id="GO:0016740">
    <property type="term" value="F:transferase activity"/>
    <property type="evidence" value="ECO:0007669"/>
    <property type="project" value="UniProtKB-KW"/>
</dbReference>
<evidence type="ECO:0000259" key="1">
    <source>
        <dbReference type="PROSITE" id="PS50110"/>
    </source>
</evidence>